<evidence type="ECO:0000313" key="1">
    <source>
        <dbReference type="EMBL" id="BBO79651.1"/>
    </source>
</evidence>
<dbReference type="AlphaFoldDB" id="A0A5K7ZFE6"/>
<dbReference type="InterPro" id="IPR035069">
    <property type="entry name" value="TTHA1013/TTHA0281-like"/>
</dbReference>
<dbReference type="InterPro" id="IPR008651">
    <property type="entry name" value="Uncharacterised_HicB"/>
</dbReference>
<gene>
    <name evidence="1" type="ORF">DSCO28_02170</name>
</gene>
<sequence length="109" mass="12120">MGQKDDKYTYRVTWSDDDNEYVGLCAEFPSLSWLAETPEKALKGIRKLVADVVLDMGENGESIPEPFASKRYSGKFMVRVPPDVHRKLAIQAAEAGVSLNRIASSKLSQ</sequence>
<reference evidence="1 2" key="1">
    <citation type="submission" date="2019-11" db="EMBL/GenBank/DDBJ databases">
        <title>Comparative genomics of hydrocarbon-degrading Desulfosarcina strains.</title>
        <authorList>
            <person name="Watanabe M."/>
            <person name="Kojima H."/>
            <person name="Fukui M."/>
        </authorList>
    </citation>
    <scope>NUCLEOTIDE SEQUENCE [LARGE SCALE GENOMIC DNA]</scope>
    <source>
        <strain evidence="1 2">28bB2T</strain>
    </source>
</reference>
<dbReference type="SUPFAM" id="SSF47598">
    <property type="entry name" value="Ribbon-helix-helix"/>
    <property type="match status" value="1"/>
</dbReference>
<dbReference type="InterPro" id="IPR010985">
    <property type="entry name" value="Ribbon_hlx_hlx"/>
</dbReference>
<dbReference type="SUPFAM" id="SSF143100">
    <property type="entry name" value="TTHA1013/TTHA0281-like"/>
    <property type="match status" value="1"/>
</dbReference>
<evidence type="ECO:0000313" key="2">
    <source>
        <dbReference type="Proteomes" id="UP000425960"/>
    </source>
</evidence>
<accession>A0A5K7ZFE6</accession>
<protein>
    <recommendedName>
        <fullName evidence="3">Antitoxin HicB</fullName>
    </recommendedName>
</protein>
<name>A0A5K7ZFE6_9BACT</name>
<dbReference type="KEGG" id="dov:DSCO28_02170"/>
<dbReference type="GO" id="GO:0006355">
    <property type="term" value="P:regulation of DNA-templated transcription"/>
    <property type="evidence" value="ECO:0007669"/>
    <property type="project" value="InterPro"/>
</dbReference>
<proteinExistence type="predicted"/>
<dbReference type="Proteomes" id="UP000425960">
    <property type="component" value="Chromosome"/>
</dbReference>
<dbReference type="EMBL" id="AP021876">
    <property type="protein sequence ID" value="BBO79651.1"/>
    <property type="molecule type" value="Genomic_DNA"/>
</dbReference>
<dbReference type="RefSeq" id="WP_155313726.1">
    <property type="nucleotide sequence ID" value="NZ_AP021876.1"/>
</dbReference>
<dbReference type="Pfam" id="PF05534">
    <property type="entry name" value="HicB"/>
    <property type="match status" value="1"/>
</dbReference>
<organism evidence="1 2">
    <name type="scientific">Desulfosarcina ovata subsp. sediminis</name>
    <dbReference type="NCBI Taxonomy" id="885957"/>
    <lineage>
        <taxon>Bacteria</taxon>
        <taxon>Pseudomonadati</taxon>
        <taxon>Thermodesulfobacteriota</taxon>
        <taxon>Desulfobacteria</taxon>
        <taxon>Desulfobacterales</taxon>
        <taxon>Desulfosarcinaceae</taxon>
        <taxon>Desulfosarcina</taxon>
    </lineage>
</organism>
<dbReference type="Gene3D" id="3.30.160.250">
    <property type="match status" value="1"/>
</dbReference>
<evidence type="ECO:0008006" key="3">
    <source>
        <dbReference type="Google" id="ProtNLM"/>
    </source>
</evidence>